<reference evidence="3" key="1">
    <citation type="submission" date="2018-02" db="EMBL/GenBank/DDBJ databases">
        <authorList>
            <person name="Hausmann B."/>
        </authorList>
    </citation>
    <scope>NUCLEOTIDE SEQUENCE [LARGE SCALE GENOMIC DNA]</scope>
    <source>
        <strain evidence="3">Peat soil MAG SbA1</strain>
    </source>
</reference>
<keyword evidence="1" id="KW-0472">Membrane</keyword>
<sequence>MPGRGETAGDVGADAFVRPAEHSEAYPRHGPPLTFSLRQSTSPQAHTLAESIRPLPGTDGIDKQISRAYNLSMSSLGQPAPAVEERDSSRVIIVVAVVGVIVVMLAIALLLREPPKAANAVSPYAAALKLSDFKMSAAENFIGATVTYFDGKIANTSDKTVTRVVVEVVFQDDMGQVALRDQVPLRLLRDTGPYTEPVDLSVVPLAPGQIQPFRLTFDHISAQWNRQYPEIRVTDVTAK</sequence>
<name>A0A2U3LCJ9_9BACT</name>
<dbReference type="EMBL" id="OMOD01000190">
    <property type="protein sequence ID" value="SPF49469.1"/>
    <property type="molecule type" value="Genomic_DNA"/>
</dbReference>
<keyword evidence="1" id="KW-0812">Transmembrane</keyword>
<dbReference type="Proteomes" id="UP000238701">
    <property type="component" value="Unassembled WGS sequence"/>
</dbReference>
<protein>
    <recommendedName>
        <fullName evidence="4">DUF2393 domain-containing protein</fullName>
    </recommendedName>
</protein>
<gene>
    <name evidence="2" type="ORF">SBA1_910017</name>
</gene>
<keyword evidence="1" id="KW-1133">Transmembrane helix</keyword>
<dbReference type="AlphaFoldDB" id="A0A2U3LCJ9"/>
<accession>A0A2U3LCJ9</accession>
<evidence type="ECO:0000313" key="2">
    <source>
        <dbReference type="EMBL" id="SPF49469.1"/>
    </source>
</evidence>
<feature type="transmembrane region" description="Helical" evidence="1">
    <location>
        <begin position="91"/>
        <end position="111"/>
    </location>
</feature>
<proteinExistence type="predicted"/>
<evidence type="ECO:0000313" key="3">
    <source>
        <dbReference type="Proteomes" id="UP000238701"/>
    </source>
</evidence>
<evidence type="ECO:0008006" key="4">
    <source>
        <dbReference type="Google" id="ProtNLM"/>
    </source>
</evidence>
<evidence type="ECO:0000256" key="1">
    <source>
        <dbReference type="SAM" id="Phobius"/>
    </source>
</evidence>
<organism evidence="2 3">
    <name type="scientific">Candidatus Sulfotelmatobacter kueseliae</name>
    <dbReference type="NCBI Taxonomy" id="2042962"/>
    <lineage>
        <taxon>Bacteria</taxon>
        <taxon>Pseudomonadati</taxon>
        <taxon>Acidobacteriota</taxon>
        <taxon>Terriglobia</taxon>
        <taxon>Terriglobales</taxon>
        <taxon>Candidatus Korobacteraceae</taxon>
        <taxon>Candidatus Sulfotelmatobacter</taxon>
    </lineage>
</organism>